<keyword evidence="3" id="KW-1185">Reference proteome</keyword>
<gene>
    <name evidence="2" type="ORF">CH367_00645</name>
</gene>
<reference evidence="2 3" key="1">
    <citation type="submission" date="2017-07" db="EMBL/GenBank/DDBJ databases">
        <title>Leptospira spp. isolated from tropical soils.</title>
        <authorList>
            <person name="Thibeaux R."/>
            <person name="Iraola G."/>
            <person name="Ferres I."/>
            <person name="Bierque E."/>
            <person name="Girault D."/>
            <person name="Soupe-Gilbert M.-E."/>
            <person name="Picardeau M."/>
            <person name="Goarant C."/>
        </authorList>
    </citation>
    <scope>NUCLEOTIDE SEQUENCE [LARGE SCALE GENOMIC DNA]</scope>
    <source>
        <strain evidence="2 3">FH4-C-A1</strain>
    </source>
</reference>
<comment type="caution">
    <text evidence="2">The sequence shown here is derived from an EMBL/GenBank/DDBJ whole genome shotgun (WGS) entry which is preliminary data.</text>
</comment>
<proteinExistence type="predicted"/>
<dbReference type="Proteomes" id="UP000231879">
    <property type="component" value="Unassembled WGS sequence"/>
</dbReference>
<feature type="compositionally biased region" description="Basic and acidic residues" evidence="1">
    <location>
        <begin position="176"/>
        <end position="191"/>
    </location>
</feature>
<organism evidence="2 3">
    <name type="scientific">Leptospira barantonii</name>
    <dbReference type="NCBI Taxonomy" id="2023184"/>
    <lineage>
        <taxon>Bacteria</taxon>
        <taxon>Pseudomonadati</taxon>
        <taxon>Spirochaetota</taxon>
        <taxon>Spirochaetia</taxon>
        <taxon>Leptospirales</taxon>
        <taxon>Leptospiraceae</taxon>
        <taxon>Leptospira</taxon>
    </lineage>
</organism>
<dbReference type="EMBL" id="NPDS01000001">
    <property type="protein sequence ID" value="PJZ58600.1"/>
    <property type="molecule type" value="Genomic_DNA"/>
</dbReference>
<protein>
    <recommendedName>
        <fullName evidence="4">SMI1/KNR4 family protein</fullName>
    </recommendedName>
</protein>
<evidence type="ECO:0000313" key="2">
    <source>
        <dbReference type="EMBL" id="PJZ58600.1"/>
    </source>
</evidence>
<evidence type="ECO:0000256" key="1">
    <source>
        <dbReference type="SAM" id="MobiDB-lite"/>
    </source>
</evidence>
<evidence type="ECO:0008006" key="4">
    <source>
        <dbReference type="Google" id="ProtNLM"/>
    </source>
</evidence>
<feature type="compositionally biased region" description="Acidic residues" evidence="1">
    <location>
        <begin position="192"/>
        <end position="208"/>
    </location>
</feature>
<accession>A0ABX4NS83</accession>
<evidence type="ECO:0000313" key="3">
    <source>
        <dbReference type="Proteomes" id="UP000231879"/>
    </source>
</evidence>
<sequence length="208" mass="24084">MFMNTQDRIALALELLDRHEKLYKQKVPQRLRDFWKNGEFAKYENCFTKYLKIPQGSGSFQILTAVPSWEIQGQLGGLDSSIVDPNGDWEHAKKFIPLFHAEQDFFFVVRLDKADCPVGWYEEETWEEDGDGFAGYKMGVYKIAKSLDEFLSLIRDSADGEAIEIDFPKEIERSWDETRGVLKSNDERDPSSDDDDSLEDSDDEDEDE</sequence>
<feature type="region of interest" description="Disordered" evidence="1">
    <location>
        <begin position="176"/>
        <end position="208"/>
    </location>
</feature>
<name>A0ABX4NS83_9LEPT</name>